<protein>
    <recommendedName>
        <fullName evidence="5">PNPLA domain-containing protein</fullName>
    </recommendedName>
</protein>
<evidence type="ECO:0000256" key="1">
    <source>
        <dbReference type="ARBA" id="ARBA00010240"/>
    </source>
</evidence>
<dbReference type="InterPro" id="IPR016035">
    <property type="entry name" value="Acyl_Trfase/lysoPLipase"/>
</dbReference>
<comment type="similarity">
    <text evidence="1">Belongs to the patatin family.</text>
</comment>
<dbReference type="GO" id="GO:0016042">
    <property type="term" value="P:lipid catabolic process"/>
    <property type="evidence" value="ECO:0007669"/>
    <property type="project" value="UniProtKB-KW"/>
</dbReference>
<dbReference type="EMBL" id="BDQV01000261">
    <property type="protein sequence ID" value="GAY61187.1"/>
    <property type="molecule type" value="Genomic_DNA"/>
</dbReference>
<accession>A0A2H5Q967</accession>
<dbReference type="PROSITE" id="PS51635">
    <property type="entry name" value="PNPLA"/>
    <property type="match status" value="1"/>
</dbReference>
<dbReference type="SUPFAM" id="SSF52151">
    <property type="entry name" value="FabD/lysophospholipase-like"/>
    <property type="match status" value="1"/>
</dbReference>
<evidence type="ECO:0000259" key="5">
    <source>
        <dbReference type="PROSITE" id="PS51635"/>
    </source>
</evidence>
<dbReference type="Proteomes" id="UP000236630">
    <property type="component" value="Unassembled WGS sequence"/>
</dbReference>
<keyword evidence="7" id="KW-1185">Reference proteome</keyword>
<dbReference type="Gene3D" id="3.40.1090.10">
    <property type="entry name" value="Cytosolic phospholipase A2 catalytic domain"/>
    <property type="match status" value="1"/>
</dbReference>
<dbReference type="AlphaFoldDB" id="A0A2H5Q967"/>
<evidence type="ECO:0000256" key="2">
    <source>
        <dbReference type="ARBA" id="ARBA00022963"/>
    </source>
</evidence>
<proteinExistence type="inferred from homology"/>
<dbReference type="PANTHER" id="PTHR32176:SF116">
    <property type="entry name" value="PATATIN"/>
    <property type="match status" value="1"/>
</dbReference>
<dbReference type="PANTHER" id="PTHR32176">
    <property type="entry name" value="XYLOSE ISOMERASE"/>
    <property type="match status" value="1"/>
</dbReference>
<organism evidence="6 7">
    <name type="scientific">Citrus unshiu</name>
    <name type="common">Satsuma mandarin</name>
    <name type="synonym">Citrus nobilis var. unshiu</name>
    <dbReference type="NCBI Taxonomy" id="55188"/>
    <lineage>
        <taxon>Eukaryota</taxon>
        <taxon>Viridiplantae</taxon>
        <taxon>Streptophyta</taxon>
        <taxon>Embryophyta</taxon>
        <taxon>Tracheophyta</taxon>
        <taxon>Spermatophyta</taxon>
        <taxon>Magnoliopsida</taxon>
        <taxon>eudicotyledons</taxon>
        <taxon>Gunneridae</taxon>
        <taxon>Pentapetalae</taxon>
        <taxon>rosids</taxon>
        <taxon>malvids</taxon>
        <taxon>Sapindales</taxon>
        <taxon>Rutaceae</taxon>
        <taxon>Aurantioideae</taxon>
        <taxon>Citrus</taxon>
    </lineage>
</organism>
<comment type="caution">
    <text evidence="6">The sequence shown here is derived from an EMBL/GenBank/DDBJ whole genome shotgun (WGS) entry which is preliminary data.</text>
</comment>
<dbReference type="GO" id="GO:0004620">
    <property type="term" value="F:phospholipase activity"/>
    <property type="evidence" value="ECO:0007669"/>
    <property type="project" value="TreeGrafter"/>
</dbReference>
<evidence type="ECO:0000313" key="6">
    <source>
        <dbReference type="EMBL" id="GAY61187.1"/>
    </source>
</evidence>
<name>A0A2H5Q967_CITUN</name>
<dbReference type="InterPro" id="IPR002641">
    <property type="entry name" value="PNPLA_dom"/>
</dbReference>
<dbReference type="GO" id="GO:0047372">
    <property type="term" value="F:monoacylglycerol lipase activity"/>
    <property type="evidence" value="ECO:0007669"/>
    <property type="project" value="TreeGrafter"/>
</dbReference>
<dbReference type="STRING" id="55188.A0A2H5Q967"/>
<sequence length="230" mass="26322">MGRKRSILSQCDGDYQHNKIMEMLVVKFLHQTLTDVIIPTFDIRLLQPISFSTLKAKRNASKVSWLSDNCIGTSAAPYYLPPYYFELHTSTGTKKFNLVDGVVAANIPTVLAICDDHQKGIKSWRLVMEIVGDSLVGLWDLIIPHYYLMFSLIINTDGLKYTEASTDNSMKDNRENLEKIGKDLMKKPVSAVNSETGLYEPMEERGTYKDALCELAQRLSEERRFRHKYM</sequence>
<keyword evidence="2" id="KW-0442">Lipid degradation</keyword>
<gene>
    <name evidence="6" type="ORF">CUMW_207900</name>
</gene>
<feature type="domain" description="PNPLA" evidence="5">
    <location>
        <begin position="1"/>
        <end position="113"/>
    </location>
</feature>
<evidence type="ECO:0000256" key="3">
    <source>
        <dbReference type="ARBA" id="ARBA00023098"/>
    </source>
</evidence>
<evidence type="ECO:0000256" key="4">
    <source>
        <dbReference type="PROSITE-ProRule" id="PRU01161"/>
    </source>
</evidence>
<comment type="caution">
    <text evidence="4">Lacks conserved residue(s) required for the propagation of feature annotation.</text>
</comment>
<keyword evidence="3" id="KW-0443">Lipid metabolism</keyword>
<evidence type="ECO:0000313" key="7">
    <source>
        <dbReference type="Proteomes" id="UP000236630"/>
    </source>
</evidence>
<reference evidence="6 7" key="1">
    <citation type="journal article" date="2017" name="Front. Genet.">
        <title>Draft sequencing of the heterozygous diploid genome of Satsuma (Citrus unshiu Marc.) using a hybrid assembly approach.</title>
        <authorList>
            <person name="Shimizu T."/>
            <person name="Tanizawa Y."/>
            <person name="Mochizuki T."/>
            <person name="Nagasaki H."/>
            <person name="Yoshioka T."/>
            <person name="Toyoda A."/>
            <person name="Fujiyama A."/>
            <person name="Kaminuma E."/>
            <person name="Nakamura Y."/>
        </authorList>
    </citation>
    <scope>NUCLEOTIDE SEQUENCE [LARGE SCALE GENOMIC DNA]</scope>
    <source>
        <strain evidence="7">cv. Miyagawa wase</strain>
    </source>
</reference>